<reference evidence="1 2" key="1">
    <citation type="submission" date="2021-03" db="EMBL/GenBank/DDBJ databases">
        <title>Genomic Encyclopedia of Type Strains, Phase IV (KMG-IV): sequencing the most valuable type-strain genomes for metagenomic binning, comparative biology and taxonomic classification.</title>
        <authorList>
            <person name="Goeker M."/>
        </authorList>
    </citation>
    <scope>NUCLEOTIDE SEQUENCE [LARGE SCALE GENOMIC DNA]</scope>
    <source>
        <strain evidence="1 2">DSM 26806</strain>
    </source>
</reference>
<gene>
    <name evidence="1" type="ORF">J2Z69_000098</name>
</gene>
<evidence type="ECO:0000313" key="2">
    <source>
        <dbReference type="Proteomes" id="UP001519288"/>
    </source>
</evidence>
<dbReference type="Proteomes" id="UP001519288">
    <property type="component" value="Unassembled WGS sequence"/>
</dbReference>
<evidence type="ECO:0000313" key="1">
    <source>
        <dbReference type="EMBL" id="MBP1999079.1"/>
    </source>
</evidence>
<comment type="caution">
    <text evidence="1">The sequence shown here is derived from an EMBL/GenBank/DDBJ whole genome shotgun (WGS) entry which is preliminary data.</text>
</comment>
<organism evidence="1 2">
    <name type="scientific">Paenibacillus shirakamiensis</name>
    <dbReference type="NCBI Taxonomy" id="1265935"/>
    <lineage>
        <taxon>Bacteria</taxon>
        <taxon>Bacillati</taxon>
        <taxon>Bacillota</taxon>
        <taxon>Bacilli</taxon>
        <taxon>Bacillales</taxon>
        <taxon>Paenibacillaceae</taxon>
        <taxon>Paenibacillus</taxon>
    </lineage>
</organism>
<dbReference type="RefSeq" id="WP_209858216.1">
    <property type="nucleotide sequence ID" value="NZ_JAGGLD010000001.1"/>
</dbReference>
<dbReference type="EMBL" id="JAGGLD010000001">
    <property type="protein sequence ID" value="MBP1999079.1"/>
    <property type="molecule type" value="Genomic_DNA"/>
</dbReference>
<keyword evidence="2" id="KW-1185">Reference proteome</keyword>
<proteinExistence type="predicted"/>
<name>A0ABS4JER7_9BACL</name>
<accession>A0ABS4JER7</accession>
<protein>
    <submittedName>
        <fullName evidence="1">Uncharacterized protein</fullName>
    </submittedName>
</protein>
<sequence length="118" mass="13698">MIDSQLVQRYYALKQQQKEMERELAILREHILAFYGALDVGIVEEVDGYRLKVTLQQRKDYDDLKVYEALPEAGLWRLLSKVDPAKVTSLLKLNILSEHQLAQTFAVRTIPLVQVEKI</sequence>